<name>X0YG45_9ZZZZ</name>
<comment type="caution">
    <text evidence="1">The sequence shown here is derived from an EMBL/GenBank/DDBJ whole genome shotgun (WGS) entry which is preliminary data.</text>
</comment>
<reference evidence="1" key="1">
    <citation type="journal article" date="2014" name="Front. Microbiol.">
        <title>High frequency of phylogenetically diverse reductive dehalogenase-homologous genes in deep subseafloor sedimentary metagenomes.</title>
        <authorList>
            <person name="Kawai M."/>
            <person name="Futagami T."/>
            <person name="Toyoda A."/>
            <person name="Takaki Y."/>
            <person name="Nishi S."/>
            <person name="Hori S."/>
            <person name="Arai W."/>
            <person name="Tsubouchi T."/>
            <person name="Morono Y."/>
            <person name="Uchiyama I."/>
            <person name="Ito T."/>
            <person name="Fujiyama A."/>
            <person name="Inagaki F."/>
            <person name="Takami H."/>
        </authorList>
    </citation>
    <scope>NUCLEOTIDE SEQUENCE</scope>
    <source>
        <strain evidence="1">Expedition CK06-06</strain>
    </source>
</reference>
<accession>X0YG45</accession>
<dbReference type="EMBL" id="BART01003284">
    <property type="protein sequence ID" value="GAG54944.1"/>
    <property type="molecule type" value="Genomic_DNA"/>
</dbReference>
<dbReference type="AlphaFoldDB" id="X0YG45"/>
<feature type="non-terminal residue" evidence="1">
    <location>
        <position position="1"/>
    </location>
</feature>
<sequence length="47" mass="5022">ITEVEHFLAAGDKDTFYPTYGIAIVFRAATVAGDIYISIEGNVEGGE</sequence>
<protein>
    <submittedName>
        <fullName evidence="1">Uncharacterized protein</fullName>
    </submittedName>
</protein>
<organism evidence="1">
    <name type="scientific">marine sediment metagenome</name>
    <dbReference type="NCBI Taxonomy" id="412755"/>
    <lineage>
        <taxon>unclassified sequences</taxon>
        <taxon>metagenomes</taxon>
        <taxon>ecological metagenomes</taxon>
    </lineage>
</organism>
<evidence type="ECO:0000313" key="1">
    <source>
        <dbReference type="EMBL" id="GAG54944.1"/>
    </source>
</evidence>
<gene>
    <name evidence="1" type="ORF">S01H4_09217</name>
</gene>
<proteinExistence type="predicted"/>